<evidence type="ECO:0000256" key="7">
    <source>
        <dbReference type="ARBA" id="ARBA00022840"/>
    </source>
</evidence>
<dbReference type="InterPro" id="IPR014721">
    <property type="entry name" value="Ribsml_uS5_D2-typ_fold_subgr"/>
</dbReference>
<dbReference type="CDD" id="cd19500">
    <property type="entry name" value="RecA-like_Lon"/>
    <property type="match status" value="1"/>
</dbReference>
<evidence type="ECO:0000256" key="2">
    <source>
        <dbReference type="ARBA" id="ARBA00022490"/>
    </source>
</evidence>
<keyword evidence="5 9" id="KW-0378">Hydrolase</keyword>
<comment type="catalytic activity">
    <reaction evidence="9 10 11">
        <text>Hydrolysis of proteins in presence of ATP.</text>
        <dbReference type="EC" id="3.4.21.53"/>
    </reaction>
</comment>
<comment type="induction">
    <text evidence="9">By heat shock.</text>
</comment>
<dbReference type="RefSeq" id="WP_223020413.1">
    <property type="nucleotide sequence ID" value="NZ_CP078143.1"/>
</dbReference>
<dbReference type="Pfam" id="PF22667">
    <property type="entry name" value="Lon_lid"/>
    <property type="match status" value="1"/>
</dbReference>
<dbReference type="InterPro" id="IPR027417">
    <property type="entry name" value="P-loop_NTPase"/>
</dbReference>
<dbReference type="PANTHER" id="PTHR10046">
    <property type="entry name" value="ATP DEPENDENT LON PROTEASE FAMILY MEMBER"/>
    <property type="match status" value="1"/>
</dbReference>
<evidence type="ECO:0000256" key="10">
    <source>
        <dbReference type="PIRNR" id="PIRNR001174"/>
    </source>
</evidence>
<evidence type="ECO:0000256" key="4">
    <source>
        <dbReference type="ARBA" id="ARBA00022741"/>
    </source>
</evidence>
<dbReference type="Pfam" id="PF02190">
    <property type="entry name" value="LON_substr_bdg"/>
    <property type="match status" value="1"/>
</dbReference>
<name>A0ABW0T2Y7_9HYPH</name>
<keyword evidence="2 9" id="KW-0963">Cytoplasm</keyword>
<dbReference type="Pfam" id="PF05362">
    <property type="entry name" value="Lon_C"/>
    <property type="match status" value="1"/>
</dbReference>
<dbReference type="InterPro" id="IPR004815">
    <property type="entry name" value="Lon_bac/euk-typ"/>
</dbReference>
<comment type="subunit">
    <text evidence="9 10">Homohexamer. Organized in a ring with a central cavity.</text>
</comment>
<dbReference type="InterPro" id="IPR008269">
    <property type="entry name" value="Lon_proteolytic"/>
</dbReference>
<dbReference type="Gene3D" id="3.40.50.300">
    <property type="entry name" value="P-loop containing nucleotide triphosphate hydrolases"/>
    <property type="match status" value="1"/>
</dbReference>
<dbReference type="InterPro" id="IPR027065">
    <property type="entry name" value="Lon_Prtase"/>
</dbReference>
<feature type="domain" description="Lon proteolytic" evidence="14">
    <location>
        <begin position="598"/>
        <end position="779"/>
    </location>
</feature>
<dbReference type="PROSITE" id="PS51787">
    <property type="entry name" value="LON_N"/>
    <property type="match status" value="1"/>
</dbReference>
<dbReference type="NCBIfam" id="NF008053">
    <property type="entry name" value="PRK10787.1"/>
    <property type="match status" value="1"/>
</dbReference>
<evidence type="ECO:0000256" key="6">
    <source>
        <dbReference type="ARBA" id="ARBA00022825"/>
    </source>
</evidence>
<dbReference type="Gene3D" id="1.20.5.5270">
    <property type="match status" value="1"/>
</dbReference>
<keyword evidence="6 9" id="KW-0720">Serine protease</keyword>
<dbReference type="PIRSF" id="PIRSF001174">
    <property type="entry name" value="Lon_proteas"/>
    <property type="match status" value="1"/>
</dbReference>
<feature type="domain" description="Lon N-terminal" evidence="15">
    <location>
        <begin position="13"/>
        <end position="206"/>
    </location>
</feature>
<keyword evidence="4 9" id="KW-0547">Nucleotide-binding</keyword>
<keyword evidence="3 9" id="KW-0645">Protease</keyword>
<dbReference type="PROSITE" id="PS01046">
    <property type="entry name" value="LON_SER"/>
    <property type="match status" value="1"/>
</dbReference>
<sequence>MTDTPKTAGGTAYPVLPLRDIVVFPHMIVPLFVGRDKSIKALEEVMGAERQILLATQMNAADDDPEPSGIYDVGTLANVLQLLKLPDGTVKVLVEGTSRARISQFTEREEFHEATADLLPEPEEDQVEIEALARSVVSDFENYVKLNKKISPEVVGAATQIEDYSKLADTVASHLAIKIPEKQEMLATLSVRERLEKAMGFMEAEISVLQVEKRIRSRVKRQMEKTQREYYLNEQMKAIQKELGEGEDGRNEAAELEERINKTKLSKEAREKADAELKKLKTMSPMSAEATVVRNYLDWLLSIPWKKPSKIKNDLDFAENVLDTDHFGLDKVKERIVEYLAVQSRQKKLKGPILCLVGPPGVGKTSLAKSIAKATGREYVRMALGGVRDEAEIRGHRRTYIGSMPGKVVQSMKKAKKSNPLFLLDEIDKMGMDFRGDPSSALLEVLDPEQNATFMDHYLEVEYDLSSVMFVTTANTLNIPPALMDRMEIIRIAGYTEDEKVEIAKRHLLPKAVREHALEEHEFSVTDGALQQIIRTYTREAGVRNLERELMKLARKAVTEILRNAKKDGGKDKVEVTEDNLSDYLGVQRYRFGQAEGEDQVGVVTGLAWTEVGGELLTIEGVMMPGKGKMTVTGNLRDVMKESISAAASYVRSRAVDFGIEPPVFDKKDIHVHVPEGATPKDGPSAGVAMATSIVSIMTGIPVRKDIAMTGEITLRGRVLPIGGLKEKLLAALRGGIKKVLIPEENAKDLADIPENVKNGLEIVPVSRVGEVLEHALTRMPEPIEWVEPVEAAGKVSSGDTEGQTIAH</sequence>
<dbReference type="SMART" id="SM00382">
    <property type="entry name" value="AAA"/>
    <property type="match status" value="1"/>
</dbReference>
<keyword evidence="17" id="KW-1185">Reference proteome</keyword>
<proteinExistence type="evidence at transcript level"/>
<dbReference type="InterPro" id="IPR015947">
    <property type="entry name" value="PUA-like_sf"/>
</dbReference>
<accession>A0ABW0T2Y7</accession>
<dbReference type="InterPro" id="IPR027543">
    <property type="entry name" value="Lon_bac"/>
</dbReference>
<dbReference type="SMART" id="SM00464">
    <property type="entry name" value="LON"/>
    <property type="match status" value="1"/>
</dbReference>
<feature type="binding site" evidence="9">
    <location>
        <begin position="358"/>
        <end position="365"/>
    </location>
    <ligand>
        <name>ATP</name>
        <dbReference type="ChEBI" id="CHEBI:30616"/>
    </ligand>
</feature>
<evidence type="ECO:0000256" key="8">
    <source>
        <dbReference type="ARBA" id="ARBA00023016"/>
    </source>
</evidence>
<dbReference type="Pfam" id="PF00004">
    <property type="entry name" value="AAA"/>
    <property type="match status" value="1"/>
</dbReference>
<dbReference type="InterPro" id="IPR003593">
    <property type="entry name" value="AAA+_ATPase"/>
</dbReference>
<gene>
    <name evidence="9 16" type="primary">lon</name>
    <name evidence="16" type="ORF">ACFPOD_01260</name>
</gene>
<evidence type="ECO:0000256" key="1">
    <source>
        <dbReference type="ARBA" id="ARBA00004496"/>
    </source>
</evidence>
<dbReference type="InterPro" id="IPR054594">
    <property type="entry name" value="Lon_lid"/>
</dbReference>
<evidence type="ECO:0000256" key="3">
    <source>
        <dbReference type="ARBA" id="ARBA00022670"/>
    </source>
</evidence>
<dbReference type="SUPFAM" id="SSF88697">
    <property type="entry name" value="PUA domain-like"/>
    <property type="match status" value="1"/>
</dbReference>
<dbReference type="Gene3D" id="2.30.130.40">
    <property type="entry name" value="LON domain-like"/>
    <property type="match status" value="1"/>
</dbReference>
<dbReference type="EMBL" id="JBHSNB010000001">
    <property type="protein sequence ID" value="MFC5583726.1"/>
    <property type="molecule type" value="Genomic_DNA"/>
</dbReference>
<dbReference type="InterPro" id="IPR003111">
    <property type="entry name" value="Lon_prtase_N"/>
</dbReference>
<dbReference type="Proteomes" id="UP001596107">
    <property type="component" value="Unassembled WGS sequence"/>
</dbReference>
<dbReference type="Gene3D" id="3.30.230.10">
    <property type="match status" value="1"/>
</dbReference>
<protein>
    <recommendedName>
        <fullName evidence="9 10">Lon protease</fullName>
        <ecNumber evidence="9 10">3.4.21.53</ecNumber>
    </recommendedName>
    <alternativeName>
        <fullName evidence="9">ATP-dependent protease La</fullName>
    </alternativeName>
</protein>
<evidence type="ECO:0000313" key="16">
    <source>
        <dbReference type="EMBL" id="MFC5583726.1"/>
    </source>
</evidence>
<feature type="active site" evidence="9 11">
    <location>
        <position position="685"/>
    </location>
</feature>
<comment type="caution">
    <text evidence="16">The sequence shown here is derived from an EMBL/GenBank/DDBJ whole genome shotgun (WGS) entry which is preliminary data.</text>
</comment>
<evidence type="ECO:0000259" key="14">
    <source>
        <dbReference type="PROSITE" id="PS51786"/>
    </source>
</evidence>
<keyword evidence="13" id="KW-0175">Coiled coil</keyword>
<reference evidence="17" key="1">
    <citation type="journal article" date="2019" name="Int. J. Syst. Evol. Microbiol.">
        <title>The Global Catalogue of Microorganisms (GCM) 10K type strain sequencing project: providing services to taxonomists for standard genome sequencing and annotation.</title>
        <authorList>
            <consortium name="The Broad Institute Genomics Platform"/>
            <consortium name="The Broad Institute Genome Sequencing Center for Infectious Disease"/>
            <person name="Wu L."/>
            <person name="Ma J."/>
        </authorList>
    </citation>
    <scope>NUCLEOTIDE SEQUENCE [LARGE SCALE GENOMIC DNA]</scope>
    <source>
        <strain evidence="17">JCM 3366</strain>
    </source>
</reference>
<dbReference type="GO" id="GO:0004252">
    <property type="term" value="F:serine-type endopeptidase activity"/>
    <property type="evidence" value="ECO:0007669"/>
    <property type="project" value="UniProtKB-EC"/>
</dbReference>
<evidence type="ECO:0000256" key="12">
    <source>
        <dbReference type="RuleBase" id="RU000591"/>
    </source>
</evidence>
<keyword evidence="7 9" id="KW-0067">ATP-binding</keyword>
<feature type="active site" evidence="9 11">
    <location>
        <position position="728"/>
    </location>
</feature>
<organism evidence="16 17">
    <name type="scientific">Nitratireductor kimnyeongensis</name>
    <dbReference type="NCBI Taxonomy" id="430679"/>
    <lineage>
        <taxon>Bacteria</taxon>
        <taxon>Pseudomonadati</taxon>
        <taxon>Pseudomonadota</taxon>
        <taxon>Alphaproteobacteria</taxon>
        <taxon>Hyphomicrobiales</taxon>
        <taxon>Phyllobacteriaceae</taxon>
        <taxon>Nitratireductor</taxon>
    </lineage>
</organism>
<dbReference type="SUPFAM" id="SSF52540">
    <property type="entry name" value="P-loop containing nucleoside triphosphate hydrolases"/>
    <property type="match status" value="1"/>
</dbReference>
<evidence type="ECO:0000259" key="15">
    <source>
        <dbReference type="PROSITE" id="PS51787"/>
    </source>
</evidence>
<dbReference type="InterPro" id="IPR003959">
    <property type="entry name" value="ATPase_AAA_core"/>
</dbReference>
<dbReference type="SUPFAM" id="SSF54211">
    <property type="entry name" value="Ribosomal protein S5 domain 2-like"/>
    <property type="match status" value="1"/>
</dbReference>
<comment type="similarity">
    <text evidence="9 10 11 12">Belongs to the peptidase S16 family.</text>
</comment>
<evidence type="ECO:0000256" key="11">
    <source>
        <dbReference type="PROSITE-ProRule" id="PRU01122"/>
    </source>
</evidence>
<dbReference type="InterPro" id="IPR020568">
    <property type="entry name" value="Ribosomal_Su5_D2-typ_SF"/>
</dbReference>
<dbReference type="PROSITE" id="PS51786">
    <property type="entry name" value="LON_PROTEOLYTIC"/>
    <property type="match status" value="1"/>
</dbReference>
<keyword evidence="8 9" id="KW-0346">Stress response</keyword>
<dbReference type="InterPro" id="IPR046336">
    <property type="entry name" value="Lon_prtase_N_sf"/>
</dbReference>
<dbReference type="Gene3D" id="1.10.8.60">
    <property type="match status" value="1"/>
</dbReference>
<evidence type="ECO:0000256" key="13">
    <source>
        <dbReference type="SAM" id="Coils"/>
    </source>
</evidence>
<feature type="coiled-coil region" evidence="13">
    <location>
        <begin position="192"/>
        <end position="229"/>
    </location>
</feature>
<dbReference type="EC" id="3.4.21.53" evidence="9 10"/>
<evidence type="ECO:0000256" key="5">
    <source>
        <dbReference type="ARBA" id="ARBA00022801"/>
    </source>
</evidence>
<dbReference type="HAMAP" id="MF_01973">
    <property type="entry name" value="lon_bact"/>
    <property type="match status" value="1"/>
</dbReference>
<dbReference type="InterPro" id="IPR008268">
    <property type="entry name" value="Peptidase_S16_AS"/>
</dbReference>
<evidence type="ECO:0000313" key="17">
    <source>
        <dbReference type="Proteomes" id="UP001596107"/>
    </source>
</evidence>
<dbReference type="PRINTS" id="PR00830">
    <property type="entry name" value="ENDOLAPTASE"/>
</dbReference>
<dbReference type="Gene3D" id="1.20.58.1480">
    <property type="match status" value="1"/>
</dbReference>
<evidence type="ECO:0000256" key="9">
    <source>
        <dbReference type="HAMAP-Rule" id="MF_01973"/>
    </source>
</evidence>
<comment type="subcellular location">
    <subcellularLocation>
        <location evidence="1 9 10">Cytoplasm</location>
    </subcellularLocation>
</comment>
<dbReference type="NCBIfam" id="TIGR00763">
    <property type="entry name" value="lon"/>
    <property type="match status" value="1"/>
</dbReference>
<comment type="function">
    <text evidence="9">ATP-dependent serine protease that mediates the selective degradation of mutant and abnormal proteins as well as certain short-lived regulatory proteins. Required for cellular homeostasis and for survival from DNA damage and developmental changes induced by stress. Degrades polypeptides processively to yield small peptide fragments that are 5 to 10 amino acids long. Binds to DNA in a double-stranded, site-specific manner.</text>
</comment>